<organism evidence="3 4">
    <name type="scientific">Streptomyces fragilis</name>
    <dbReference type="NCBI Taxonomy" id="67301"/>
    <lineage>
        <taxon>Bacteria</taxon>
        <taxon>Bacillati</taxon>
        <taxon>Actinomycetota</taxon>
        <taxon>Actinomycetes</taxon>
        <taxon>Kitasatosporales</taxon>
        <taxon>Streptomycetaceae</taxon>
        <taxon>Streptomyces</taxon>
    </lineage>
</organism>
<evidence type="ECO:0000256" key="1">
    <source>
        <dbReference type="SAM" id="MobiDB-lite"/>
    </source>
</evidence>
<name>A0ABV2YG53_9ACTN</name>
<sequence>MRARLRAATALAALLPLTACGIQETDVIEAGGGATVDVLPARQVRMLLFFLSPDGQPIPSPRILDGDAEAGGQRVPAGSTEATPPSVEDTVAALLSGPIPPERHAGLGNDPSLPGPRTPVTVTVSDGTLVLDLAASVDKLTERAERQLVCTAAYAQSAAGGAPVTLRGTDGTRAPARCDLRPGPEPATTGTAPR</sequence>
<reference evidence="3 4" key="1">
    <citation type="submission" date="2024-06" db="EMBL/GenBank/DDBJ databases">
        <title>The Natural Products Discovery Center: Release of the First 8490 Sequenced Strains for Exploring Actinobacteria Biosynthetic Diversity.</title>
        <authorList>
            <person name="Kalkreuter E."/>
            <person name="Kautsar S.A."/>
            <person name="Yang D."/>
            <person name="Bader C.D."/>
            <person name="Teijaro C.N."/>
            <person name="Fluegel L."/>
            <person name="Davis C.M."/>
            <person name="Simpson J.R."/>
            <person name="Lauterbach L."/>
            <person name="Steele A.D."/>
            <person name="Gui C."/>
            <person name="Meng S."/>
            <person name="Li G."/>
            <person name="Viehrig K."/>
            <person name="Ye F."/>
            <person name="Su P."/>
            <person name="Kiefer A.F."/>
            <person name="Nichols A."/>
            <person name="Cepeda A.J."/>
            <person name="Yan W."/>
            <person name="Fan B."/>
            <person name="Jiang Y."/>
            <person name="Adhikari A."/>
            <person name="Zheng C.-J."/>
            <person name="Schuster L."/>
            <person name="Cowan T.M."/>
            <person name="Smanski M.J."/>
            <person name="Chevrette M.G."/>
            <person name="De Carvalho L.P.S."/>
            <person name="Shen B."/>
        </authorList>
    </citation>
    <scope>NUCLEOTIDE SEQUENCE [LARGE SCALE GENOMIC DNA]</scope>
    <source>
        <strain evidence="3 4">NPDC038104</strain>
    </source>
</reference>
<dbReference type="RefSeq" id="WP_108953005.1">
    <property type="nucleotide sequence ID" value="NZ_BEVZ01000002.1"/>
</dbReference>
<keyword evidence="4" id="KW-1185">Reference proteome</keyword>
<feature type="region of interest" description="Disordered" evidence="1">
    <location>
        <begin position="59"/>
        <end position="86"/>
    </location>
</feature>
<dbReference type="EMBL" id="JBEZUR010000012">
    <property type="protein sequence ID" value="MEU3554710.1"/>
    <property type="molecule type" value="Genomic_DNA"/>
</dbReference>
<evidence type="ECO:0000256" key="2">
    <source>
        <dbReference type="SAM" id="SignalP"/>
    </source>
</evidence>
<evidence type="ECO:0008006" key="5">
    <source>
        <dbReference type="Google" id="ProtNLM"/>
    </source>
</evidence>
<feature type="region of interest" description="Disordered" evidence="1">
    <location>
        <begin position="157"/>
        <end position="194"/>
    </location>
</feature>
<evidence type="ECO:0000313" key="4">
    <source>
        <dbReference type="Proteomes" id="UP001550850"/>
    </source>
</evidence>
<evidence type="ECO:0000313" key="3">
    <source>
        <dbReference type="EMBL" id="MEU3554710.1"/>
    </source>
</evidence>
<protein>
    <recommendedName>
        <fullName evidence="5">GerMN domain-containing protein</fullName>
    </recommendedName>
</protein>
<feature type="signal peptide" evidence="2">
    <location>
        <begin position="1"/>
        <end position="21"/>
    </location>
</feature>
<accession>A0ABV2YG53</accession>
<comment type="caution">
    <text evidence="3">The sequence shown here is derived from an EMBL/GenBank/DDBJ whole genome shotgun (WGS) entry which is preliminary data.</text>
</comment>
<proteinExistence type="predicted"/>
<dbReference type="Proteomes" id="UP001550850">
    <property type="component" value="Unassembled WGS sequence"/>
</dbReference>
<feature type="chain" id="PRO_5046436276" description="GerMN domain-containing protein" evidence="2">
    <location>
        <begin position="22"/>
        <end position="194"/>
    </location>
</feature>
<keyword evidence="2" id="KW-0732">Signal</keyword>
<gene>
    <name evidence="3" type="ORF">AB0E65_10895</name>
</gene>